<feature type="transmembrane region" description="Helical" evidence="1">
    <location>
        <begin position="7"/>
        <end position="37"/>
    </location>
</feature>
<keyword evidence="1" id="KW-0472">Membrane</keyword>
<sequence length="135" mass="15542">MWVWFLIGIVFVIIEGISFGLISIWFAIGAFVTMFFTNLSLNIQLYIFILTSGISLLLIRRFALIYLKGKGKELDRVTDSRVKIESIEQRGSVTIYLVKLDGKIWEAICDERLELEEIAQVEKIKGNKLILNKIK</sequence>
<dbReference type="Gene3D" id="2.40.50.140">
    <property type="entry name" value="Nucleic acid-binding proteins"/>
    <property type="match status" value="1"/>
</dbReference>
<keyword evidence="1" id="KW-1133">Transmembrane helix</keyword>
<gene>
    <name evidence="2" type="ORF">IAA47_06435</name>
</gene>
<dbReference type="Proteomes" id="UP000724657">
    <property type="component" value="Unassembled WGS sequence"/>
</dbReference>
<name>A0A9E2KY56_9FUSO</name>
<protein>
    <submittedName>
        <fullName evidence="2">NfeD family protein</fullName>
    </submittedName>
</protein>
<reference evidence="2" key="1">
    <citation type="journal article" date="2021" name="PeerJ">
        <title>Extensive microbial diversity within the chicken gut microbiome revealed by metagenomics and culture.</title>
        <authorList>
            <person name="Gilroy R."/>
            <person name="Ravi A."/>
            <person name="Getino M."/>
            <person name="Pursley I."/>
            <person name="Horton D.L."/>
            <person name="Alikhan N.F."/>
            <person name="Baker D."/>
            <person name="Gharbi K."/>
            <person name="Hall N."/>
            <person name="Watson M."/>
            <person name="Adriaenssens E.M."/>
            <person name="Foster-Nyarko E."/>
            <person name="Jarju S."/>
            <person name="Secka A."/>
            <person name="Antonio M."/>
            <person name="Oren A."/>
            <person name="Chaudhuri R.R."/>
            <person name="La Ragione R."/>
            <person name="Hildebrand F."/>
            <person name="Pallen M.J."/>
        </authorList>
    </citation>
    <scope>NUCLEOTIDE SEQUENCE</scope>
    <source>
        <strain evidence="2">A6-441</strain>
    </source>
</reference>
<comment type="caution">
    <text evidence="2">The sequence shown here is derived from an EMBL/GenBank/DDBJ whole genome shotgun (WGS) entry which is preliminary data.</text>
</comment>
<dbReference type="InterPro" id="IPR012340">
    <property type="entry name" value="NA-bd_OB-fold"/>
</dbReference>
<feature type="transmembrane region" description="Helical" evidence="1">
    <location>
        <begin position="43"/>
        <end position="67"/>
    </location>
</feature>
<keyword evidence="1" id="KW-0812">Transmembrane</keyword>
<dbReference type="SUPFAM" id="SSF141322">
    <property type="entry name" value="NfeD domain-like"/>
    <property type="match status" value="1"/>
</dbReference>
<reference evidence="2" key="2">
    <citation type="submission" date="2021-04" db="EMBL/GenBank/DDBJ databases">
        <authorList>
            <person name="Gilroy R."/>
        </authorList>
    </citation>
    <scope>NUCLEOTIDE SEQUENCE</scope>
    <source>
        <strain evidence="2">A6-441</strain>
    </source>
</reference>
<evidence type="ECO:0000256" key="1">
    <source>
        <dbReference type="SAM" id="Phobius"/>
    </source>
</evidence>
<proteinExistence type="predicted"/>
<evidence type="ECO:0000313" key="3">
    <source>
        <dbReference type="Proteomes" id="UP000724657"/>
    </source>
</evidence>
<organism evidence="2 3">
    <name type="scientific">Candidatus Fusobacterium pullicola</name>
    <dbReference type="NCBI Taxonomy" id="2838601"/>
    <lineage>
        <taxon>Bacteria</taxon>
        <taxon>Fusobacteriati</taxon>
        <taxon>Fusobacteriota</taxon>
        <taxon>Fusobacteriia</taxon>
        <taxon>Fusobacteriales</taxon>
        <taxon>Fusobacteriaceae</taxon>
        <taxon>Fusobacterium</taxon>
    </lineage>
</organism>
<dbReference type="AlphaFoldDB" id="A0A9E2KY56"/>
<dbReference type="EMBL" id="JAHLFN010000062">
    <property type="protein sequence ID" value="MBU3842598.1"/>
    <property type="molecule type" value="Genomic_DNA"/>
</dbReference>
<evidence type="ECO:0000313" key="2">
    <source>
        <dbReference type="EMBL" id="MBU3842598.1"/>
    </source>
</evidence>
<accession>A0A9E2KY56</accession>